<evidence type="ECO:0000313" key="3">
    <source>
        <dbReference type="Proteomes" id="UP000014962"/>
    </source>
</evidence>
<accession>S7XC44</accession>
<keyword evidence="3" id="KW-1185">Reference proteome</keyword>
<proteinExistence type="predicted"/>
<organism evidence="2 3">
    <name type="scientific">Winogradskyella psychrotolerans RS-3</name>
    <dbReference type="NCBI Taxonomy" id="641526"/>
    <lineage>
        <taxon>Bacteria</taxon>
        <taxon>Pseudomonadati</taxon>
        <taxon>Bacteroidota</taxon>
        <taxon>Flavobacteriia</taxon>
        <taxon>Flavobacteriales</taxon>
        <taxon>Flavobacteriaceae</taxon>
        <taxon>Winogradskyella</taxon>
    </lineage>
</organism>
<evidence type="ECO:0000256" key="1">
    <source>
        <dbReference type="SAM" id="Phobius"/>
    </source>
</evidence>
<feature type="transmembrane region" description="Helical" evidence="1">
    <location>
        <begin position="12"/>
        <end position="29"/>
    </location>
</feature>
<protein>
    <submittedName>
        <fullName evidence="2">Uncharacterized protein</fullName>
    </submittedName>
</protein>
<feature type="transmembrane region" description="Helical" evidence="1">
    <location>
        <begin position="35"/>
        <end position="57"/>
    </location>
</feature>
<keyword evidence="1" id="KW-0812">Transmembrane</keyword>
<sequence>MKISPLSTDAVALVCVTLITFGVFIAGLLDVLDYIIIKGVLFLGFGIMLVFTISCALKNDRKENRLEDTPQDDSH</sequence>
<gene>
    <name evidence="2" type="ORF">ADIWIN_1608</name>
</gene>
<name>S7XC44_9FLAO</name>
<evidence type="ECO:0000313" key="2">
    <source>
        <dbReference type="EMBL" id="EPR73578.1"/>
    </source>
</evidence>
<reference evidence="2 3" key="1">
    <citation type="journal article" date="2013" name="Genome Announc.">
        <title>Draft Genome Sequence of Winogradskyella psychrotolerans RS-3T, Isolated from the Marine Transect of Kongsfjorden, Ny-Alesund, Svalbard, Arctic Ocean.</title>
        <authorList>
            <person name="Kumar Pinnaka A."/>
            <person name="Ara S."/>
            <person name="Singh A."/>
            <person name="Shivaji S."/>
        </authorList>
    </citation>
    <scope>NUCLEOTIDE SEQUENCE [LARGE SCALE GENOMIC DNA]</scope>
    <source>
        <strain evidence="2 3">RS-3</strain>
    </source>
</reference>
<dbReference type="STRING" id="641526.ADIWIN_1608"/>
<dbReference type="EMBL" id="ATMR01000091">
    <property type="protein sequence ID" value="EPR73578.1"/>
    <property type="molecule type" value="Genomic_DNA"/>
</dbReference>
<dbReference type="RefSeq" id="WP_020894478.1">
    <property type="nucleotide sequence ID" value="NZ_ATMR01000091.1"/>
</dbReference>
<dbReference type="eggNOG" id="ENOG502ZKAU">
    <property type="taxonomic scope" value="Bacteria"/>
</dbReference>
<keyword evidence="1" id="KW-0472">Membrane</keyword>
<dbReference type="AlphaFoldDB" id="S7XC44"/>
<keyword evidence="1" id="KW-1133">Transmembrane helix</keyword>
<comment type="caution">
    <text evidence="2">The sequence shown here is derived from an EMBL/GenBank/DDBJ whole genome shotgun (WGS) entry which is preliminary data.</text>
</comment>
<dbReference type="OrthoDB" id="1453030at2"/>
<dbReference type="Proteomes" id="UP000014962">
    <property type="component" value="Unassembled WGS sequence"/>
</dbReference>